<keyword evidence="6" id="KW-1185">Reference proteome</keyword>
<proteinExistence type="predicted"/>
<sequence length="317" mass="34564">MLRTVAVALIDDFAPFEFGVLAEVFGIDRTEDGVPPFDFRVCSPRPGEPVRTTVGTTMTTTHGFDAALEADLVGVPAYAVRDGYPLELLELLRAAHARGAQLLTVCSGAFAVAAAGLLDGRPCTTHWRHADEFAGRFPLAALDRDVLYVDDGSIITSAGTAAGIDAALHLVRRELGSEAATAIARRMVVPPQRDGGQRQFIVQPVPEYCADSLDPLLAWLSERLDSEHSVADLARQAHMSERTFARRFVAETGTTPHRWLSAQRILHARRLLEQTPMSVEEIARASGFATAAMLRHHFRRAVGVAPADYRRSFAQAR</sequence>
<protein>
    <submittedName>
        <fullName evidence="5">Transcriptional regulator GlxA family, contains an amidase domain and an AraC-type DNA-binding HTH domain</fullName>
    </submittedName>
</protein>
<evidence type="ECO:0000313" key="6">
    <source>
        <dbReference type="Proteomes" id="UP000183015"/>
    </source>
</evidence>
<accession>A0A1H7V6G1</accession>
<dbReference type="SUPFAM" id="SSF52317">
    <property type="entry name" value="Class I glutamine amidotransferase-like"/>
    <property type="match status" value="1"/>
</dbReference>
<dbReference type="Pfam" id="PF01965">
    <property type="entry name" value="DJ-1_PfpI"/>
    <property type="match status" value="1"/>
</dbReference>
<dbReference type="SMART" id="SM00342">
    <property type="entry name" value="HTH_ARAC"/>
    <property type="match status" value="1"/>
</dbReference>
<dbReference type="GO" id="GO:0043565">
    <property type="term" value="F:sequence-specific DNA binding"/>
    <property type="evidence" value="ECO:0007669"/>
    <property type="project" value="InterPro"/>
</dbReference>
<dbReference type="GO" id="GO:0003700">
    <property type="term" value="F:DNA-binding transcription factor activity"/>
    <property type="evidence" value="ECO:0007669"/>
    <property type="project" value="InterPro"/>
</dbReference>
<dbReference type="PANTHER" id="PTHR43130:SF3">
    <property type="entry name" value="HTH-TYPE TRANSCRIPTIONAL REGULATOR RV1931C"/>
    <property type="match status" value="1"/>
</dbReference>
<dbReference type="Gene3D" id="3.40.50.880">
    <property type="match status" value="1"/>
</dbReference>
<dbReference type="SUPFAM" id="SSF46689">
    <property type="entry name" value="Homeodomain-like"/>
    <property type="match status" value="2"/>
</dbReference>
<dbReference type="AlphaFoldDB" id="A0A1H7V6G1"/>
<reference evidence="6" key="1">
    <citation type="submission" date="2016-10" db="EMBL/GenBank/DDBJ databases">
        <authorList>
            <person name="Varghese N."/>
        </authorList>
    </citation>
    <scope>NUCLEOTIDE SEQUENCE [LARGE SCALE GENOMIC DNA]</scope>
    <source>
        <strain evidence="6">DSM 45096 / BCRC 16803 / CGMCC 4.1857 / CIP 109030 / JCM 12277 / KCTC 19219 / NBRC 100920 / 33214</strain>
    </source>
</reference>
<dbReference type="CDD" id="cd03137">
    <property type="entry name" value="GATase1_AraC_1"/>
    <property type="match status" value="1"/>
</dbReference>
<dbReference type="InterPro" id="IPR029062">
    <property type="entry name" value="Class_I_gatase-like"/>
</dbReference>
<dbReference type="InterPro" id="IPR002818">
    <property type="entry name" value="DJ-1/PfpI"/>
</dbReference>
<dbReference type="InterPro" id="IPR009057">
    <property type="entry name" value="Homeodomain-like_sf"/>
</dbReference>
<dbReference type="OrthoDB" id="3194870at2"/>
<evidence type="ECO:0000256" key="3">
    <source>
        <dbReference type="ARBA" id="ARBA00023163"/>
    </source>
</evidence>
<dbReference type="InterPro" id="IPR052158">
    <property type="entry name" value="INH-QAR"/>
</dbReference>
<keyword evidence="3" id="KW-0804">Transcription</keyword>
<organism evidence="5 6">
    <name type="scientific">Streptacidiphilus jiangxiensis</name>
    <dbReference type="NCBI Taxonomy" id="235985"/>
    <lineage>
        <taxon>Bacteria</taxon>
        <taxon>Bacillati</taxon>
        <taxon>Actinomycetota</taxon>
        <taxon>Actinomycetes</taxon>
        <taxon>Kitasatosporales</taxon>
        <taxon>Streptomycetaceae</taxon>
        <taxon>Streptacidiphilus</taxon>
    </lineage>
</organism>
<dbReference type="Gene3D" id="1.10.10.60">
    <property type="entry name" value="Homeodomain-like"/>
    <property type="match status" value="1"/>
</dbReference>
<dbReference type="eggNOG" id="COG4977">
    <property type="taxonomic scope" value="Bacteria"/>
</dbReference>
<evidence type="ECO:0000313" key="5">
    <source>
        <dbReference type="EMBL" id="SEM04659.1"/>
    </source>
</evidence>
<keyword evidence="2 5" id="KW-0238">DNA-binding</keyword>
<dbReference type="Proteomes" id="UP000183015">
    <property type="component" value="Unassembled WGS sequence"/>
</dbReference>
<dbReference type="Pfam" id="PF12833">
    <property type="entry name" value="HTH_18"/>
    <property type="match status" value="1"/>
</dbReference>
<name>A0A1H7V6G1_STRJI</name>
<feature type="domain" description="HTH araC/xylS-type" evidence="4">
    <location>
        <begin position="214"/>
        <end position="312"/>
    </location>
</feature>
<dbReference type="RefSeq" id="WP_042443203.1">
    <property type="nucleotide sequence ID" value="NZ_BBPN01000004.1"/>
</dbReference>
<keyword evidence="1" id="KW-0805">Transcription regulation</keyword>
<dbReference type="PROSITE" id="PS00041">
    <property type="entry name" value="HTH_ARAC_FAMILY_1"/>
    <property type="match status" value="1"/>
</dbReference>
<dbReference type="STRING" id="235985.SAMN05414137_117111"/>
<evidence type="ECO:0000256" key="1">
    <source>
        <dbReference type="ARBA" id="ARBA00023015"/>
    </source>
</evidence>
<dbReference type="PANTHER" id="PTHR43130">
    <property type="entry name" value="ARAC-FAMILY TRANSCRIPTIONAL REGULATOR"/>
    <property type="match status" value="1"/>
</dbReference>
<evidence type="ECO:0000256" key="2">
    <source>
        <dbReference type="ARBA" id="ARBA00023125"/>
    </source>
</evidence>
<dbReference type="InterPro" id="IPR018062">
    <property type="entry name" value="HTH_AraC-typ_CS"/>
</dbReference>
<gene>
    <name evidence="5" type="ORF">SAMN05414137_117111</name>
</gene>
<dbReference type="EMBL" id="FOAZ01000017">
    <property type="protein sequence ID" value="SEM04659.1"/>
    <property type="molecule type" value="Genomic_DNA"/>
</dbReference>
<dbReference type="InterPro" id="IPR018060">
    <property type="entry name" value="HTH_AraC"/>
</dbReference>
<evidence type="ECO:0000259" key="4">
    <source>
        <dbReference type="PROSITE" id="PS01124"/>
    </source>
</evidence>
<dbReference type="PROSITE" id="PS01124">
    <property type="entry name" value="HTH_ARAC_FAMILY_2"/>
    <property type="match status" value="1"/>
</dbReference>